<keyword evidence="5 6" id="KW-0472">Membrane</keyword>
<dbReference type="KEGG" id="mif:Metin_0468"/>
<evidence type="ECO:0000313" key="8">
    <source>
        <dbReference type="Proteomes" id="UP000002061"/>
    </source>
</evidence>
<feature type="transmembrane region" description="Helical" evidence="6">
    <location>
        <begin position="141"/>
        <end position="160"/>
    </location>
</feature>
<evidence type="ECO:0000256" key="4">
    <source>
        <dbReference type="ARBA" id="ARBA00022989"/>
    </source>
</evidence>
<accession>D5VRD5</accession>
<dbReference type="HOGENOM" id="CLU_056469_1_2_2"/>
<organism evidence="7 8">
    <name type="scientific">Methanocaldococcus infernus (strain DSM 11812 / JCM 15783 / ME)</name>
    <dbReference type="NCBI Taxonomy" id="573063"/>
    <lineage>
        <taxon>Archaea</taxon>
        <taxon>Methanobacteriati</taxon>
        <taxon>Methanobacteriota</taxon>
        <taxon>Methanomada group</taxon>
        <taxon>Methanococci</taxon>
        <taxon>Methanococcales</taxon>
        <taxon>Methanocaldococcaceae</taxon>
        <taxon>Methanocaldococcus</taxon>
    </lineage>
</organism>
<dbReference type="Pfam" id="PF02361">
    <property type="entry name" value="CbiQ"/>
    <property type="match status" value="1"/>
</dbReference>
<dbReference type="Proteomes" id="UP000002061">
    <property type="component" value="Chromosome"/>
</dbReference>
<dbReference type="EMBL" id="CP002009">
    <property type="protein sequence ID" value="ADG13138.1"/>
    <property type="molecule type" value="Genomic_DNA"/>
</dbReference>
<evidence type="ECO:0000313" key="7">
    <source>
        <dbReference type="EMBL" id="ADG13138.1"/>
    </source>
</evidence>
<dbReference type="NCBIfam" id="TIGR02454">
    <property type="entry name" value="ECF_T_CbiQ"/>
    <property type="match status" value="1"/>
</dbReference>
<name>D5VRD5_METIM</name>
<evidence type="ECO:0000256" key="5">
    <source>
        <dbReference type="ARBA" id="ARBA00023136"/>
    </source>
</evidence>
<dbReference type="PANTHER" id="PTHR34857:SF2">
    <property type="entry name" value="SLL0384 PROTEIN"/>
    <property type="match status" value="1"/>
</dbReference>
<dbReference type="AlphaFoldDB" id="D5VRD5"/>
<dbReference type="OrthoDB" id="51610at2157"/>
<keyword evidence="2" id="KW-1003">Cell membrane</keyword>
<dbReference type="PANTHER" id="PTHR34857">
    <property type="entry name" value="SLL0384 PROTEIN"/>
    <property type="match status" value="1"/>
</dbReference>
<comment type="subcellular location">
    <subcellularLocation>
        <location evidence="1">Cell membrane</location>
        <topology evidence="1">Multi-pass membrane protein</topology>
    </subcellularLocation>
</comment>
<dbReference type="InterPro" id="IPR012809">
    <property type="entry name" value="ECF_CbiQ"/>
</dbReference>
<keyword evidence="3 6" id="KW-0812">Transmembrane</keyword>
<dbReference type="eggNOG" id="arCOG02250">
    <property type="taxonomic scope" value="Archaea"/>
</dbReference>
<keyword evidence="4 6" id="KW-1133">Transmembrane helix</keyword>
<dbReference type="GO" id="GO:0006824">
    <property type="term" value="P:cobalt ion transport"/>
    <property type="evidence" value="ECO:0007669"/>
    <property type="project" value="InterPro"/>
</dbReference>
<feature type="transmembrane region" description="Helical" evidence="6">
    <location>
        <begin position="21"/>
        <end position="37"/>
    </location>
</feature>
<evidence type="ECO:0000256" key="3">
    <source>
        <dbReference type="ARBA" id="ARBA00022692"/>
    </source>
</evidence>
<dbReference type="InterPro" id="IPR003339">
    <property type="entry name" value="ABC/ECF_trnsptr_transmembrane"/>
</dbReference>
<dbReference type="GO" id="GO:0043190">
    <property type="term" value="C:ATP-binding cassette (ABC) transporter complex"/>
    <property type="evidence" value="ECO:0007669"/>
    <property type="project" value="InterPro"/>
</dbReference>
<protein>
    <submittedName>
        <fullName evidence="7">Cobalt ABC transporter, inner membrane subunit CbiQ</fullName>
    </submittedName>
</protein>
<gene>
    <name evidence="7" type="ordered locus">Metin_0468</name>
</gene>
<evidence type="ECO:0000256" key="2">
    <source>
        <dbReference type="ARBA" id="ARBA00022475"/>
    </source>
</evidence>
<feature type="transmembrane region" description="Helical" evidence="6">
    <location>
        <begin position="43"/>
        <end position="63"/>
    </location>
</feature>
<proteinExistence type="predicted"/>
<dbReference type="RefSeq" id="WP_013099884.1">
    <property type="nucleotide sequence ID" value="NC_014122.1"/>
</dbReference>
<dbReference type="GeneID" id="9131473"/>
<feature type="transmembrane region" description="Helical" evidence="6">
    <location>
        <begin position="107"/>
        <end position="129"/>
    </location>
</feature>
<dbReference type="InterPro" id="IPR051611">
    <property type="entry name" value="ECF_transporter_component"/>
</dbReference>
<dbReference type="STRING" id="573063.Metin_0468"/>
<evidence type="ECO:0000256" key="6">
    <source>
        <dbReference type="SAM" id="Phobius"/>
    </source>
</evidence>
<keyword evidence="8" id="KW-1185">Reference proteome</keyword>
<evidence type="ECO:0000256" key="1">
    <source>
        <dbReference type="ARBA" id="ARBA00004651"/>
    </source>
</evidence>
<feature type="transmembrane region" description="Helical" evidence="6">
    <location>
        <begin position="70"/>
        <end position="87"/>
    </location>
</feature>
<dbReference type="CDD" id="cd16914">
    <property type="entry name" value="EcfT"/>
    <property type="match status" value="1"/>
</dbReference>
<reference evidence="7" key="1">
    <citation type="submission" date="2010-04" db="EMBL/GenBank/DDBJ databases">
        <title>Complete sequence of Methanocaldococcus infernus ME.</title>
        <authorList>
            <consortium name="US DOE Joint Genome Institute"/>
            <person name="Lucas S."/>
            <person name="Copeland A."/>
            <person name="Lapidus A."/>
            <person name="Cheng J.-F."/>
            <person name="Bruce D."/>
            <person name="Goodwin L."/>
            <person name="Pitluck S."/>
            <person name="Munk A.C."/>
            <person name="Detter J.C."/>
            <person name="Han C."/>
            <person name="Tapia R."/>
            <person name="Land M."/>
            <person name="Hauser L."/>
            <person name="Kyrpides N."/>
            <person name="Mikhailova N."/>
            <person name="Sieprawska-Lupa M."/>
            <person name="Whitman W.B."/>
            <person name="Woyke T."/>
        </authorList>
    </citation>
    <scope>NUCLEOTIDE SEQUENCE [LARGE SCALE GENOMIC DNA]</scope>
    <source>
        <strain evidence="7">ME</strain>
    </source>
</reference>
<sequence>MHRNIRDLERLTLKRNFLSSIHPKIKLISIFLIIIYINLQNNIISSLILELYLLSLLALSNLLTEGIKRIILILPFGLFLSAIQPFIRGETIIFKILYFPVYYEGLVFALLLFTKFLVAVTGVILLSISTPMHSVIKALRGLGLPNIMALLLGIMVRYLYLMFELLEKMLIAWEARGFNRKNLKYKEVLKIFGYSVGSLLIRAYEQGERTYLAMVSRGYSENSDFSLNDEKIEKKDYYFLILTIFVIILSYIVSNLYTIKLL</sequence>
<feature type="transmembrane region" description="Helical" evidence="6">
    <location>
        <begin position="237"/>
        <end position="257"/>
    </location>
</feature>